<dbReference type="SMART" id="SM01265">
    <property type="entry name" value="Mab-21"/>
    <property type="match status" value="1"/>
</dbReference>
<evidence type="ECO:0000313" key="33">
    <source>
        <dbReference type="EMBL" id="AWP18653.1"/>
    </source>
</evidence>
<evidence type="ECO:0000256" key="2">
    <source>
        <dbReference type="ARBA" id="ARBA00004572"/>
    </source>
</evidence>
<gene>
    <name evidence="33" type="ORF">SMAX5B_006188</name>
</gene>
<dbReference type="Pfam" id="PF00152">
    <property type="entry name" value="tRNA-synt_2"/>
    <property type="match status" value="1"/>
</dbReference>
<dbReference type="GO" id="GO:0006418">
    <property type="term" value="P:tRNA aminoacylation for protein translation"/>
    <property type="evidence" value="ECO:0007669"/>
    <property type="project" value="InterPro"/>
</dbReference>
<dbReference type="InterPro" id="IPR000542">
    <property type="entry name" value="Carn_acyl_trans"/>
</dbReference>
<evidence type="ECO:0000256" key="28">
    <source>
        <dbReference type="ARBA" id="ARBA00049366"/>
    </source>
</evidence>
<dbReference type="InterPro" id="IPR023213">
    <property type="entry name" value="CAT-like_dom_sf"/>
</dbReference>
<evidence type="ECO:0000256" key="11">
    <source>
        <dbReference type="ARBA" id="ARBA00022679"/>
    </source>
</evidence>
<evidence type="ECO:0000256" key="27">
    <source>
        <dbReference type="ARBA" id="ARBA00043160"/>
    </source>
</evidence>
<dbReference type="GO" id="GO:0005741">
    <property type="term" value="C:mitochondrial outer membrane"/>
    <property type="evidence" value="ECO:0007669"/>
    <property type="project" value="UniProtKB-SubCell"/>
</dbReference>
<proteinExistence type="inferred from homology"/>
<dbReference type="Proteomes" id="UP000246464">
    <property type="component" value="Chromosome 19"/>
</dbReference>
<keyword evidence="10" id="KW-0645">Protease</keyword>
<dbReference type="GO" id="GO:0007005">
    <property type="term" value="P:mitochondrion organization"/>
    <property type="evidence" value="ECO:0007669"/>
    <property type="project" value="InterPro"/>
</dbReference>
<keyword evidence="9" id="KW-0436">Ligase</keyword>
<dbReference type="GO" id="GO:0004812">
    <property type="term" value="F:aminoacyl-tRNA ligase activity"/>
    <property type="evidence" value="ECO:0007669"/>
    <property type="project" value="InterPro"/>
</dbReference>
<evidence type="ECO:0000256" key="12">
    <source>
        <dbReference type="ARBA" id="ARBA00022692"/>
    </source>
</evidence>
<comment type="similarity">
    <text evidence="4">Belongs to the Ntn-hydrolase family.</text>
</comment>
<evidence type="ECO:0000313" key="34">
    <source>
        <dbReference type="Proteomes" id="UP000246464"/>
    </source>
</evidence>
<evidence type="ECO:0000256" key="16">
    <source>
        <dbReference type="ARBA" id="ARBA00022813"/>
    </source>
</evidence>
<dbReference type="FunFam" id="3.30.428.10:FF:000056">
    <property type="entry name" value="Si:ch211-256m1.8"/>
    <property type="match status" value="1"/>
</dbReference>
<dbReference type="InterPro" id="IPR045864">
    <property type="entry name" value="aa-tRNA-synth_II/BPL/LPL"/>
</dbReference>
<evidence type="ECO:0000256" key="1">
    <source>
        <dbReference type="ARBA" id="ARBA00000306"/>
    </source>
</evidence>
<dbReference type="GO" id="GO:0004067">
    <property type="term" value="F:asparaginase activity"/>
    <property type="evidence" value="ECO:0007669"/>
    <property type="project" value="UniProtKB-EC"/>
</dbReference>
<evidence type="ECO:0000256" key="25">
    <source>
        <dbReference type="ARBA" id="ARBA00030667"/>
    </source>
</evidence>
<keyword evidence="11" id="KW-0808">Transferase</keyword>
<evidence type="ECO:0000256" key="18">
    <source>
        <dbReference type="ARBA" id="ARBA00022989"/>
    </source>
</evidence>
<comment type="subcellular location">
    <subcellularLocation>
        <location evidence="2">Mitochondrion outer membrane</location>
        <topology evidence="2">Single-pass membrane protein</topology>
    </subcellularLocation>
</comment>
<keyword evidence="34" id="KW-1185">Reference proteome</keyword>
<reference evidence="33 34" key="1">
    <citation type="submission" date="2017-12" db="EMBL/GenBank/DDBJ databases">
        <title>Integrating genomic resources of turbot (Scophthalmus maximus) in depth evaluation of genetic and physical mapping variation across individuals.</title>
        <authorList>
            <person name="Martinez P."/>
        </authorList>
    </citation>
    <scope>NUCLEOTIDE SEQUENCE [LARGE SCALE GENOMIC DNA]</scope>
</reference>
<dbReference type="InterPro" id="IPR049097">
    <property type="entry name" value="MID51-like_C"/>
</dbReference>
<evidence type="ECO:0000256" key="29">
    <source>
        <dbReference type="PIRSR" id="PIRSR600246-1"/>
    </source>
</evidence>
<evidence type="ECO:0000256" key="24">
    <source>
        <dbReference type="ARBA" id="ARBA00030414"/>
    </source>
</evidence>
<evidence type="ECO:0000256" key="13">
    <source>
        <dbReference type="ARBA" id="ARBA00022741"/>
    </source>
</evidence>
<dbReference type="InterPro" id="IPR004364">
    <property type="entry name" value="Aa-tRNA-synt_II"/>
</dbReference>
<dbReference type="EC" id="3.5.1.1" evidence="6"/>
<keyword evidence="8" id="KW-0597">Phosphoprotein</keyword>
<dbReference type="GO" id="GO:0016746">
    <property type="term" value="F:acyltransferase activity"/>
    <property type="evidence" value="ECO:0007669"/>
    <property type="project" value="UniProtKB-KW"/>
</dbReference>
<organism evidence="33 34">
    <name type="scientific">Scophthalmus maximus</name>
    <name type="common">Turbot</name>
    <name type="synonym">Psetta maxima</name>
    <dbReference type="NCBI Taxonomy" id="52904"/>
    <lineage>
        <taxon>Eukaryota</taxon>
        <taxon>Metazoa</taxon>
        <taxon>Chordata</taxon>
        <taxon>Craniata</taxon>
        <taxon>Vertebrata</taxon>
        <taxon>Euteleostomi</taxon>
        <taxon>Actinopterygii</taxon>
        <taxon>Neopterygii</taxon>
        <taxon>Teleostei</taxon>
        <taxon>Neoteleostei</taxon>
        <taxon>Acanthomorphata</taxon>
        <taxon>Carangaria</taxon>
        <taxon>Pleuronectiformes</taxon>
        <taxon>Pleuronectoidei</taxon>
        <taxon>Scophthalmidae</taxon>
        <taxon>Scophthalmus</taxon>
    </lineage>
</organism>
<keyword evidence="20" id="KW-0472">Membrane</keyword>
<keyword evidence="13" id="KW-0547">Nucleotide-binding</keyword>
<keyword evidence="18" id="KW-1133">Transmembrane helix</keyword>
<comment type="caution">
    <text evidence="31">Lacks conserved residue(s) required for the propagation of feature annotation.</text>
</comment>
<evidence type="ECO:0000256" key="14">
    <source>
        <dbReference type="ARBA" id="ARBA00022787"/>
    </source>
</evidence>
<evidence type="ECO:0000256" key="26">
    <source>
        <dbReference type="ARBA" id="ARBA00041786"/>
    </source>
</evidence>
<dbReference type="GO" id="GO:0005524">
    <property type="term" value="F:ATP binding"/>
    <property type="evidence" value="ECO:0007669"/>
    <property type="project" value="InterPro"/>
</dbReference>
<dbReference type="EMBL" id="CP026261">
    <property type="protein sequence ID" value="AWP18653.1"/>
    <property type="molecule type" value="Genomic_DNA"/>
</dbReference>
<dbReference type="FunFam" id="3.60.20.30:FF:000001">
    <property type="entry name" value="Isoaspartyl peptidase/L-asparaginase"/>
    <property type="match status" value="1"/>
</dbReference>
<feature type="active site" description="Proton acceptor" evidence="30">
    <location>
        <position position="300"/>
    </location>
</feature>
<dbReference type="EC" id="3.4.19.5" evidence="5"/>
<dbReference type="Gene3D" id="3.30.428.10">
    <property type="entry name" value="HIT-like"/>
    <property type="match status" value="1"/>
</dbReference>
<evidence type="ECO:0000256" key="31">
    <source>
        <dbReference type="PROSITE-ProRule" id="PRU00464"/>
    </source>
</evidence>
<dbReference type="Gene3D" id="3.30.559.70">
    <property type="entry name" value="Choline/Carnitine o-acyltransferase, domain 2"/>
    <property type="match status" value="1"/>
</dbReference>
<evidence type="ECO:0000256" key="7">
    <source>
        <dbReference type="ARBA" id="ARBA00022280"/>
    </source>
</evidence>
<dbReference type="InterPro" id="IPR042231">
    <property type="entry name" value="Cho/carn_acyl_trans_2"/>
</dbReference>
<evidence type="ECO:0000256" key="15">
    <source>
        <dbReference type="ARBA" id="ARBA00022801"/>
    </source>
</evidence>
<evidence type="ECO:0000256" key="17">
    <source>
        <dbReference type="ARBA" id="ARBA00022840"/>
    </source>
</evidence>
<keyword evidence="17" id="KW-0067">ATP-binding</keyword>
<dbReference type="InterPro" id="IPR045300">
    <property type="entry name" value="Complex1_LYR_MIEF1-MP"/>
</dbReference>
<dbReference type="FunFam" id="3.30.460.90:FF:000002">
    <property type="entry name" value="Mitochondrial dynamics protein MID51"/>
    <property type="match status" value="1"/>
</dbReference>
<dbReference type="FunFam" id="1.10.1410.40:FF:000003">
    <property type="entry name" value="Mitochondrial dynamics protein MID51"/>
    <property type="match status" value="1"/>
</dbReference>
<evidence type="ECO:0000256" key="30">
    <source>
        <dbReference type="PIRSR" id="PIRSR600542-1"/>
    </source>
</evidence>
<dbReference type="CDD" id="cd20272">
    <property type="entry name" value="Complex1_LYR_MIEF1-MP"/>
    <property type="match status" value="1"/>
</dbReference>
<dbReference type="Pfam" id="PF05347">
    <property type="entry name" value="Complex1_LYR"/>
    <property type="match status" value="1"/>
</dbReference>
<dbReference type="Gene3D" id="3.30.930.10">
    <property type="entry name" value="Bira Bifunctional Protein, Domain 2"/>
    <property type="match status" value="1"/>
</dbReference>
<evidence type="ECO:0000256" key="10">
    <source>
        <dbReference type="ARBA" id="ARBA00022670"/>
    </source>
</evidence>
<dbReference type="InterPro" id="IPR000246">
    <property type="entry name" value="Peptidase_T2"/>
</dbReference>
<evidence type="ECO:0000256" key="20">
    <source>
        <dbReference type="ARBA" id="ARBA00023136"/>
    </source>
</evidence>
<dbReference type="SUPFAM" id="SSF52777">
    <property type="entry name" value="CoA-dependent acyltransferases"/>
    <property type="match status" value="2"/>
</dbReference>
<dbReference type="GO" id="GO:0008798">
    <property type="term" value="F:beta-aspartyl-peptidase activity"/>
    <property type="evidence" value="ECO:0007669"/>
    <property type="project" value="UniProtKB-EC"/>
</dbReference>
<evidence type="ECO:0000256" key="19">
    <source>
        <dbReference type="ARBA" id="ARBA00023128"/>
    </source>
</evidence>
<evidence type="ECO:0000256" key="3">
    <source>
        <dbReference type="ARBA" id="ARBA00005232"/>
    </source>
</evidence>
<dbReference type="Gene3D" id="1.10.1410.40">
    <property type="match status" value="1"/>
</dbReference>
<keyword evidence="12" id="KW-0812">Transmembrane</keyword>
<feature type="domain" description="HIT" evidence="32">
    <location>
        <begin position="1095"/>
        <end position="1199"/>
    </location>
</feature>
<dbReference type="Pfam" id="PF21297">
    <property type="entry name" value="MID51-like_C"/>
    <property type="match status" value="1"/>
</dbReference>
<dbReference type="InterPro" id="IPR029055">
    <property type="entry name" value="Ntn_hydrolases_N"/>
</dbReference>
<evidence type="ECO:0000256" key="21">
    <source>
        <dbReference type="ARBA" id="ARBA00023315"/>
    </source>
</evidence>
<dbReference type="GO" id="GO:0090141">
    <property type="term" value="P:positive regulation of mitochondrial fission"/>
    <property type="evidence" value="ECO:0007669"/>
    <property type="project" value="TreeGrafter"/>
</dbReference>
<feature type="active site" description="Nucleophile" evidence="29">
    <location>
        <position position="805"/>
    </location>
</feature>
<comment type="catalytic activity">
    <reaction evidence="28">
        <text>L-asparagine + H2O = L-aspartate + NH4(+)</text>
        <dbReference type="Rhea" id="RHEA:21016"/>
        <dbReference type="ChEBI" id="CHEBI:15377"/>
        <dbReference type="ChEBI" id="CHEBI:28938"/>
        <dbReference type="ChEBI" id="CHEBI:29991"/>
        <dbReference type="ChEBI" id="CHEBI:58048"/>
        <dbReference type="EC" id="3.5.1.1"/>
    </reaction>
</comment>
<dbReference type="GO" id="GO:0006508">
    <property type="term" value="P:proteolysis"/>
    <property type="evidence" value="ECO:0007669"/>
    <property type="project" value="UniProtKB-KW"/>
</dbReference>
<protein>
    <recommendedName>
        <fullName evidence="7">Isoaspartyl peptidase/L-asparaginase</fullName>
        <ecNumber evidence="5">3.4.19.5</ecNumber>
        <ecNumber evidence="6">3.5.1.1</ecNumber>
    </recommendedName>
    <alternativeName>
        <fullName evidence="22">Asparaginase-like protein 1</fullName>
    </alternativeName>
    <alternativeName>
        <fullName evidence="25">Beta-aspartyl-peptidase</fullName>
    </alternativeName>
    <alternativeName>
        <fullName evidence="23">Isoaspartyl dipeptidase</fullName>
    </alternativeName>
    <alternativeName>
        <fullName evidence="24">L-asparagine amidohydrolase</fullName>
    </alternativeName>
    <alternativeName>
        <fullName evidence="26">Mitochondrial elongation factor 1</fullName>
    </alternativeName>
    <alternativeName>
        <fullName evidence="27">Smith-Magenis syndrome chromosomal region candidate gene 7 protein-like</fullName>
    </alternativeName>
</protein>
<comment type="catalytic activity">
    <reaction evidence="1">
        <text>Cleavage of a beta-linked Asp residue from the N-terminus of a polypeptide.</text>
        <dbReference type="EC" id="3.4.19.5"/>
    </reaction>
</comment>
<dbReference type="InterPro" id="IPR036265">
    <property type="entry name" value="HIT-like_sf"/>
</dbReference>
<keyword evidence="14" id="KW-1000">Mitochondrion outer membrane</keyword>
<evidence type="ECO:0000256" key="8">
    <source>
        <dbReference type="ARBA" id="ARBA00022553"/>
    </source>
</evidence>
<accession>A0A2U9CR60</accession>
<dbReference type="Pfam" id="PF01112">
    <property type="entry name" value="Asparaginase_2"/>
    <property type="match status" value="1"/>
</dbReference>
<dbReference type="SUPFAM" id="SSF54197">
    <property type="entry name" value="HIT-like"/>
    <property type="match status" value="1"/>
</dbReference>
<dbReference type="Pfam" id="PF20266">
    <property type="entry name" value="Mab-21_C"/>
    <property type="match status" value="1"/>
</dbReference>
<dbReference type="PANTHER" id="PTHR16451">
    <property type="entry name" value="MITOCHONDRIAL DYNAMICS PROTEINS 49/51 FAMILY MEMBER"/>
    <property type="match status" value="1"/>
</dbReference>
<dbReference type="InterPro" id="IPR045909">
    <property type="entry name" value="MID49/MID51"/>
</dbReference>
<dbReference type="Gene3D" id="3.60.20.30">
    <property type="entry name" value="(Glycosyl)asparaginase"/>
    <property type="match status" value="1"/>
</dbReference>
<evidence type="ECO:0000256" key="5">
    <source>
        <dbReference type="ARBA" id="ARBA00012879"/>
    </source>
</evidence>
<evidence type="ECO:0000256" key="22">
    <source>
        <dbReference type="ARBA" id="ARBA00029701"/>
    </source>
</evidence>
<dbReference type="InterPro" id="IPR046906">
    <property type="entry name" value="Mab-21_HhH/H2TH-like"/>
</dbReference>
<dbReference type="InterPro" id="IPR039551">
    <property type="entry name" value="Cho/carn_acyl_trans"/>
</dbReference>
<evidence type="ECO:0000256" key="4">
    <source>
        <dbReference type="ARBA" id="ARBA00010872"/>
    </source>
</evidence>
<comment type="similarity">
    <text evidence="3">Belongs to the carnitine/choline acetyltransferase family.</text>
</comment>
<dbReference type="InterPro" id="IPR024810">
    <property type="entry name" value="MAB21L/cGLR"/>
</dbReference>
<name>A0A2U9CR60_SCOMX</name>
<dbReference type="PROSITE" id="PS51084">
    <property type="entry name" value="HIT_2"/>
    <property type="match status" value="1"/>
</dbReference>
<keyword evidence="21" id="KW-0012">Acyltransferase</keyword>
<dbReference type="STRING" id="52904.ENSSMAP00000012284"/>
<keyword evidence="15" id="KW-0378">Hydrolase</keyword>
<dbReference type="SUPFAM" id="SSF55681">
    <property type="entry name" value="Class II aaRS and biotin synthetases"/>
    <property type="match status" value="1"/>
</dbReference>
<keyword evidence="16" id="KW-0068">Autocatalytic cleavage</keyword>
<evidence type="ECO:0000256" key="6">
    <source>
        <dbReference type="ARBA" id="ARBA00012920"/>
    </source>
</evidence>
<keyword evidence="19" id="KW-0496">Mitochondrion</keyword>
<dbReference type="CDD" id="cd04701">
    <property type="entry name" value="Asparaginase_2"/>
    <property type="match status" value="1"/>
</dbReference>
<dbReference type="InterPro" id="IPR008011">
    <property type="entry name" value="Complex1_LYR_dom"/>
</dbReference>
<sequence>MSLLNYPVPELDVTLQEVGRVLQLTLSPDDYPEFKSVLEQQRELLQEAQQKLTTRLSGQENWVTEQFKKSLLSCTDPLPTSTALSVVLPPSKVKTCTQLGRAAALLWAAAKLYSEPSLLEGDGPMECTQQSEVFAASRIPGRVQDQIKVYPDSLHAIITCVGGVFPVDILWRPSTGGPVSARPFIDIYNELAQVMDEPSAGKQNDPSAICSLSALQRKDWAAIREEILGQGGKAAGSLGLMESAVLTLCLEDQNAPSDVADILNAVRLGGGGNSPSLRYYDKMVNLVVFKNSTAGLVFEHSALDGMVAVLLTDCVYNLSETADLKFVHTAPENGNGSVTMTNVNSVCPTPLTFPLHGLNIPKPSPDLKATHPVLTFDVPSYPDVFSTIKGHRGLYDAWINFSLQLSLRQTLGESAASHMLVTPTHMRHYKHGRCDPTYSLTMHSRKLVSALASCVGPDNTIKYTTDVLRLFHVAFLEHKSLIRNTKIGQGVGPHLAALRQFLPSDNPLRKFLDPFGHPSVYLTGSSLMEGVECGVGNVYAQDQLAVAYLGRSDKVQIVLNGKGSFALILNKLQENMKISLKLVMLLAVRYAIASQMGALEGLLQQGQTKNLIGGTYHCQESLKSGKSTTDSSSGLSPDYTMVIHGGAGEEIMLNTQVIGVIEFALQTALTLGSQVLQQGGRSLDAVQRSVEALEDCFLFNAGKGSVFNKDGKHELEATIVDGSAMRSGSVACVKSVKNPIRAARCVMEKSSHSLIVGDGAEEFLQALEEKEKPVGHEYFYTDIRHRELTAKLSDGNTSKNNHPQTVGAVALDHWHGLAAATSTGGLVGKMKGRVGDTAVVGAGIYADDKLAIACSGDGDVFLRHTVAQKIASLYHHKGYKLRQACREVMAENLNGVCAGIIAVDAKGDAIIETNAGVMFVASVISGISRVEVLRPLKSFSDVIWETDELVAYLNPNPWIPGSTILTRKTLSGASSIFHLATSDFVAMLQGAKAVSNLLCERLGVLRCALVFNPTPDHPAQIGLLPLHGLEPKWQPHLAGEEEFHAYDRGYCNSKSGPHWDDEALIQVQAKIRNKLPTPNAPSCFDFFGDPLNDSLFSRIVRGEQQQWRVWEDSEHVAFLTPYPNTPGFTVVVPRKPLPSDLFKLDEADYKSMIFAIRKVALLLEEGMRARGVALIFEGFEIDYAHAKLIPLLPPPDGAKPVELQPECFQSYPGYVSSLDGPSADPETLKTMHSRITKCRPPHSWENPPSHSTIAIKSQWYRNLFQIQNTLFHSTVEYFHSSCRYSYALTPLTTDTISSPMGLGSDSEPVSVNLLGQDIYLADSMQFVLEYFLRFQENLPGTYYISPSFRGEDPDATHLNQFYHVECELLGDMDNAISTAEGYLTHLTRSMLKQHPDIILNTAGTLTHVKAMLSKLDGKNGLPRVPLDQAIPMMPSADCVEWVQEGQPKFGRKLTRKGERVLIEKYGGAVWLTEMDHLGVPFYQAYEEGTGQCKAKAADLLLGLGETVGLGERHSTPEMVQEALRHHAVPEQSYKCYNKQPLCSKTCTSLTEKTRSILSILIYLSAVLELYRALLRAGRHLQYTDRNYYRRAVAREFRRCQALTVPEDKEDALKKGQFFLSSRLGGLIGRMAGVNGDRKGKKDDNGIGTAIDFMLSNAKLVLGVGGAAMLGIATLAVKRMYDRAISAPTSPTKMEQTGQRSWEEPAWMGSSPRVLNRDMKSTVSRSLQSLPTSSHAFEPDCLRRAVGRAAVGGSGATQTDLLRARMRLSLQEHLWEFYQHNVNIPSEEQAVARRAALDICAELRVFLHAKLPDMPLREMYLSGSLYDDLQVVTADHAQLMVPLILEKNLWSSIPGEDTIMNVPGFWLVRRENLEYFPRNSSYWDRCMVGGYLSPKTVLEVFDKLVAGSINWPAIGSVLDYVIRPVVPSETLTLEVQYETDRKLYVDFLPLLVMEDGTSLIAKPHRLVAERHENLWRQSFRVAETARLRALDQEDGGCRSACLKVAKAVCKLNPALHRLNASQLTNSILLLSEKEGDWTQEALADRFLQLLRALVGHLEAGRLPCSLSPKVNLFCELTEQEVDELGYTLYCALSDPEGLLRTAMAQPPHP</sequence>
<dbReference type="SUPFAM" id="SSF56235">
    <property type="entry name" value="N-terminal nucleophile aminohydrolases (Ntn hydrolases)"/>
    <property type="match status" value="1"/>
</dbReference>
<dbReference type="PROSITE" id="PS00440">
    <property type="entry name" value="ACYLTRANSF_C_2"/>
    <property type="match status" value="1"/>
</dbReference>
<dbReference type="PANTHER" id="PTHR16451:SF14">
    <property type="entry name" value="MITOCHONDRIAL DYNAMICS PROTEIN MID51"/>
    <property type="match status" value="1"/>
</dbReference>
<evidence type="ECO:0000259" key="32">
    <source>
        <dbReference type="PROSITE" id="PS51084"/>
    </source>
</evidence>
<dbReference type="Gene3D" id="3.30.460.90">
    <property type="match status" value="1"/>
</dbReference>
<dbReference type="Pfam" id="PF00755">
    <property type="entry name" value="Carn_acyltransf"/>
    <property type="match status" value="1"/>
</dbReference>
<evidence type="ECO:0000256" key="23">
    <source>
        <dbReference type="ARBA" id="ARBA00029780"/>
    </source>
</evidence>
<dbReference type="Gene3D" id="3.30.559.10">
    <property type="entry name" value="Chloramphenicol acetyltransferase-like domain"/>
    <property type="match status" value="1"/>
</dbReference>
<evidence type="ECO:0000256" key="9">
    <source>
        <dbReference type="ARBA" id="ARBA00022598"/>
    </source>
</evidence>
<dbReference type="InterPro" id="IPR011146">
    <property type="entry name" value="HIT-like"/>
</dbReference>